<reference evidence="2" key="1">
    <citation type="submission" date="2018-12" db="EMBL/GenBank/DDBJ databases">
        <authorList>
            <person name="Will S."/>
            <person name="Neumann-Schaal M."/>
            <person name="Henke P."/>
        </authorList>
    </citation>
    <scope>NUCLEOTIDE SEQUENCE</scope>
    <source>
        <strain evidence="2">PCC 7102</strain>
    </source>
</reference>
<feature type="chain" id="PRO_5030082894" description="PEP-CTERM protein-sorting domain-containing protein" evidence="1">
    <location>
        <begin position="30"/>
        <end position="259"/>
    </location>
</feature>
<gene>
    <name evidence="2" type="ORF">DSM106972_069730</name>
</gene>
<protein>
    <recommendedName>
        <fullName evidence="4">PEP-CTERM protein-sorting domain-containing protein</fullName>
    </recommendedName>
</protein>
<proteinExistence type="predicted"/>
<dbReference type="NCBIfam" id="NF033947">
    <property type="entry name" value="PEP-cistern"/>
    <property type="match status" value="1"/>
</dbReference>
<feature type="signal peptide" evidence="1">
    <location>
        <begin position="1"/>
        <end position="29"/>
    </location>
</feature>
<dbReference type="OrthoDB" id="484069at2"/>
<organism evidence="2 3">
    <name type="scientific">Dulcicalothrix desertica PCC 7102</name>
    <dbReference type="NCBI Taxonomy" id="232991"/>
    <lineage>
        <taxon>Bacteria</taxon>
        <taxon>Bacillati</taxon>
        <taxon>Cyanobacteriota</taxon>
        <taxon>Cyanophyceae</taxon>
        <taxon>Nostocales</taxon>
        <taxon>Calotrichaceae</taxon>
        <taxon>Dulcicalothrix</taxon>
    </lineage>
</organism>
<dbReference type="Proteomes" id="UP000271624">
    <property type="component" value="Unassembled WGS sequence"/>
</dbReference>
<evidence type="ECO:0000313" key="2">
    <source>
        <dbReference type="EMBL" id="RUT00967.1"/>
    </source>
</evidence>
<keyword evidence="1" id="KW-0732">Signal</keyword>
<accession>A0A3S1AI15</accession>
<evidence type="ECO:0000313" key="3">
    <source>
        <dbReference type="Proteomes" id="UP000271624"/>
    </source>
</evidence>
<reference evidence="2" key="2">
    <citation type="journal article" date="2019" name="Genome Biol. Evol.">
        <title>Day and night: Metabolic profiles and evolutionary relationships of six axenic non-marine cyanobacteria.</title>
        <authorList>
            <person name="Will S.E."/>
            <person name="Henke P."/>
            <person name="Boedeker C."/>
            <person name="Huang S."/>
            <person name="Brinkmann H."/>
            <person name="Rohde M."/>
            <person name="Jarek M."/>
            <person name="Friedl T."/>
            <person name="Seufert S."/>
            <person name="Schumacher M."/>
            <person name="Overmann J."/>
            <person name="Neumann-Schaal M."/>
            <person name="Petersen J."/>
        </authorList>
    </citation>
    <scope>NUCLEOTIDE SEQUENCE [LARGE SCALE GENOMIC DNA]</scope>
    <source>
        <strain evidence="2">PCC 7102</strain>
    </source>
</reference>
<evidence type="ECO:0000256" key="1">
    <source>
        <dbReference type="SAM" id="SignalP"/>
    </source>
</evidence>
<sequence>MLFKQPITVLSALATVAVTSVAFAPSASAFIVSSNDTKVTLDANDVNQVFDVYFDGNVNTQNVNGLSSLATFKFLGFSTVGTGANTKTEAKFNIKLSNTSGSGITSRTSALGFDTNYNLLGVGNTNTSGSTRVQSGGLFSNDRGGSFPNQFGNVDVCFTNGNNCQGGASGGVFNGNSGNFTAILAFNGIINSLDLDNFGVRYQSIDGSSNNVTFNGASGTGRGKVRRKVSEPATIAAIGFVAISAFGLRKKNNKLVSQS</sequence>
<keyword evidence="3" id="KW-1185">Reference proteome</keyword>
<dbReference type="EMBL" id="RSCL01000021">
    <property type="protein sequence ID" value="RUT00967.1"/>
    <property type="molecule type" value="Genomic_DNA"/>
</dbReference>
<comment type="caution">
    <text evidence="2">The sequence shown here is derived from an EMBL/GenBank/DDBJ whole genome shotgun (WGS) entry which is preliminary data.</text>
</comment>
<dbReference type="AlphaFoldDB" id="A0A3S1AI15"/>
<dbReference type="RefSeq" id="WP_127085108.1">
    <property type="nucleotide sequence ID" value="NZ_RSCL01000021.1"/>
</dbReference>
<evidence type="ECO:0008006" key="4">
    <source>
        <dbReference type="Google" id="ProtNLM"/>
    </source>
</evidence>
<name>A0A3S1AI15_9CYAN</name>